<evidence type="ECO:0000256" key="3">
    <source>
        <dbReference type="ARBA" id="ARBA00022448"/>
    </source>
</evidence>
<feature type="transmembrane region" description="Helical" evidence="15">
    <location>
        <begin position="110"/>
        <end position="130"/>
    </location>
</feature>
<feature type="domain" description="ABC transmembrane type-1" evidence="17">
    <location>
        <begin position="970"/>
        <end position="1253"/>
    </location>
</feature>
<evidence type="ECO:0000256" key="2">
    <source>
        <dbReference type="ARBA" id="ARBA00009726"/>
    </source>
</evidence>
<evidence type="ECO:0000256" key="10">
    <source>
        <dbReference type="ARBA" id="ARBA00022967"/>
    </source>
</evidence>
<keyword evidence="8" id="KW-0547">Nucleotide-binding</keyword>
<evidence type="ECO:0000256" key="13">
    <source>
        <dbReference type="ARBA" id="ARBA00053425"/>
    </source>
</evidence>
<comment type="subcellular location">
    <subcellularLocation>
        <location evidence="1">Vacuole membrane</location>
        <topology evidence="1">Multi-pass membrane protein</topology>
    </subcellularLocation>
</comment>
<keyword evidence="4" id="KW-0597">Phosphoprotein</keyword>
<feature type="domain" description="ABC transporter" evidence="16">
    <location>
        <begin position="639"/>
        <end position="864"/>
    </location>
</feature>
<keyword evidence="5" id="KW-0926">Vacuole</keyword>
<dbReference type="GO" id="GO:0140359">
    <property type="term" value="F:ABC-type transporter activity"/>
    <property type="evidence" value="ECO:0007669"/>
    <property type="project" value="InterPro"/>
</dbReference>
<feature type="transmembrane region" description="Helical" evidence="15">
    <location>
        <begin position="459"/>
        <end position="478"/>
    </location>
</feature>
<evidence type="ECO:0000313" key="18">
    <source>
        <dbReference type="EMBL" id="GMM44560.1"/>
    </source>
</evidence>
<evidence type="ECO:0000256" key="1">
    <source>
        <dbReference type="ARBA" id="ARBA00004128"/>
    </source>
</evidence>
<evidence type="ECO:0000256" key="11">
    <source>
        <dbReference type="ARBA" id="ARBA00022989"/>
    </source>
</evidence>
<dbReference type="FunFam" id="3.40.50.300:FF:000450">
    <property type="entry name" value="ABC transporter C family member 2"/>
    <property type="match status" value="1"/>
</dbReference>
<evidence type="ECO:0000256" key="12">
    <source>
        <dbReference type="ARBA" id="ARBA00023136"/>
    </source>
</evidence>
<dbReference type="FunFam" id="3.40.50.300:FF:000565">
    <property type="entry name" value="ABC bile acid transporter"/>
    <property type="match status" value="1"/>
</dbReference>
<feature type="transmembrane region" description="Helical" evidence="15">
    <location>
        <begin position="969"/>
        <end position="990"/>
    </location>
</feature>
<dbReference type="SUPFAM" id="SSF52540">
    <property type="entry name" value="P-loop containing nucleoside triphosphate hydrolases"/>
    <property type="match status" value="2"/>
</dbReference>
<feature type="compositionally biased region" description="Polar residues" evidence="14">
    <location>
        <begin position="878"/>
        <end position="906"/>
    </location>
</feature>
<dbReference type="CDD" id="cd03244">
    <property type="entry name" value="ABCC_MRP_domain2"/>
    <property type="match status" value="1"/>
</dbReference>
<evidence type="ECO:0000256" key="9">
    <source>
        <dbReference type="ARBA" id="ARBA00022840"/>
    </source>
</evidence>
<evidence type="ECO:0000256" key="4">
    <source>
        <dbReference type="ARBA" id="ARBA00022553"/>
    </source>
</evidence>
<feature type="compositionally biased region" description="Basic and acidic residues" evidence="14">
    <location>
        <begin position="867"/>
        <end position="877"/>
    </location>
</feature>
<evidence type="ECO:0000256" key="5">
    <source>
        <dbReference type="ARBA" id="ARBA00022554"/>
    </source>
</evidence>
<evidence type="ECO:0000256" key="6">
    <source>
        <dbReference type="ARBA" id="ARBA00022692"/>
    </source>
</evidence>
<evidence type="ECO:0000256" key="8">
    <source>
        <dbReference type="ARBA" id="ARBA00022741"/>
    </source>
</evidence>
<keyword evidence="6 15" id="KW-0812">Transmembrane</keyword>
<evidence type="ECO:0000256" key="15">
    <source>
        <dbReference type="SAM" id="Phobius"/>
    </source>
</evidence>
<feature type="transmembrane region" description="Helical" evidence="15">
    <location>
        <begin position="68"/>
        <end position="89"/>
    </location>
</feature>
<dbReference type="Pfam" id="PF00664">
    <property type="entry name" value="ABC_membrane"/>
    <property type="match status" value="2"/>
</dbReference>
<feature type="domain" description="ABC transmembrane type-1" evidence="17">
    <location>
        <begin position="316"/>
        <end position="603"/>
    </location>
</feature>
<feature type="transmembrane region" description="Helical" evidence="15">
    <location>
        <begin position="177"/>
        <end position="197"/>
    </location>
</feature>
<dbReference type="PANTHER" id="PTHR24223:SF443">
    <property type="entry name" value="MULTIDRUG-RESISTANCE LIKE PROTEIN 1, ISOFORM I"/>
    <property type="match status" value="1"/>
</dbReference>
<dbReference type="GO" id="GO:0042144">
    <property type="term" value="P:vacuole fusion, non-autophagic"/>
    <property type="evidence" value="ECO:0007669"/>
    <property type="project" value="UniProtKB-ARBA"/>
</dbReference>
<dbReference type="InterPro" id="IPR036640">
    <property type="entry name" value="ABC1_TM_sf"/>
</dbReference>
<keyword evidence="12 15" id="KW-0472">Membrane</keyword>
<feature type="transmembrane region" description="Helical" evidence="15">
    <location>
        <begin position="145"/>
        <end position="165"/>
    </location>
</feature>
<proteinExistence type="inferred from homology"/>
<dbReference type="GO" id="GO:0000329">
    <property type="term" value="C:fungal-type vacuole membrane"/>
    <property type="evidence" value="ECO:0007669"/>
    <property type="project" value="UniProtKB-ARBA"/>
</dbReference>
<evidence type="ECO:0000259" key="17">
    <source>
        <dbReference type="PROSITE" id="PS50929"/>
    </source>
</evidence>
<evidence type="ECO:0000256" key="14">
    <source>
        <dbReference type="SAM" id="MobiDB-lite"/>
    </source>
</evidence>
<evidence type="ECO:0000259" key="16">
    <source>
        <dbReference type="PROSITE" id="PS50893"/>
    </source>
</evidence>
<feature type="transmembrane region" description="Helical" evidence="15">
    <location>
        <begin position="1010"/>
        <end position="1034"/>
    </location>
</feature>
<keyword evidence="9 18" id="KW-0067">ATP-binding</keyword>
<keyword evidence="7" id="KW-0677">Repeat</keyword>
<dbReference type="CDD" id="cd03250">
    <property type="entry name" value="ABCC_MRP_domain1"/>
    <property type="match status" value="1"/>
</dbReference>
<dbReference type="Proteomes" id="UP001378960">
    <property type="component" value="Unassembled WGS sequence"/>
</dbReference>
<dbReference type="EMBL" id="BTGB01000001">
    <property type="protein sequence ID" value="GMM44560.1"/>
    <property type="molecule type" value="Genomic_DNA"/>
</dbReference>
<dbReference type="SUPFAM" id="SSF90123">
    <property type="entry name" value="ABC transporter transmembrane region"/>
    <property type="match status" value="2"/>
</dbReference>
<gene>
    <name evidence="18" type="ORF">DAPK24_011350</name>
</gene>
<dbReference type="InterPro" id="IPR056227">
    <property type="entry name" value="TMD0_ABC"/>
</dbReference>
<feature type="transmembrane region" description="Helical" evidence="15">
    <location>
        <begin position="203"/>
        <end position="221"/>
    </location>
</feature>
<dbReference type="Pfam" id="PF00005">
    <property type="entry name" value="ABC_tran"/>
    <property type="match status" value="2"/>
</dbReference>
<dbReference type="InterPro" id="IPR003593">
    <property type="entry name" value="AAA+_ATPase"/>
</dbReference>
<dbReference type="FunFam" id="1.20.1560.10:FF:000020">
    <property type="entry name" value="ABC metal ion transporter"/>
    <property type="match status" value="1"/>
</dbReference>
<evidence type="ECO:0000256" key="7">
    <source>
        <dbReference type="ARBA" id="ARBA00022737"/>
    </source>
</evidence>
<dbReference type="Gene3D" id="1.20.1560.10">
    <property type="entry name" value="ABC transporter type 1, transmembrane domain"/>
    <property type="match status" value="2"/>
</dbReference>
<dbReference type="GO" id="GO:0005524">
    <property type="term" value="F:ATP binding"/>
    <property type="evidence" value="ECO:0007669"/>
    <property type="project" value="UniProtKB-KW"/>
</dbReference>
<accession>A0AAV5QZE8</accession>
<feature type="region of interest" description="Disordered" evidence="14">
    <location>
        <begin position="867"/>
        <end position="906"/>
    </location>
</feature>
<dbReference type="SMART" id="SM00382">
    <property type="entry name" value="AAA"/>
    <property type="match status" value="2"/>
</dbReference>
<keyword evidence="10" id="KW-1278">Translocase</keyword>
<dbReference type="GO" id="GO:0042592">
    <property type="term" value="P:homeostatic process"/>
    <property type="evidence" value="ECO:0007669"/>
    <property type="project" value="UniProtKB-ARBA"/>
</dbReference>
<dbReference type="InterPro" id="IPR027417">
    <property type="entry name" value="P-loop_NTPase"/>
</dbReference>
<feature type="transmembrane region" description="Helical" evidence="15">
    <location>
        <begin position="1096"/>
        <end position="1121"/>
    </location>
</feature>
<dbReference type="InterPro" id="IPR017871">
    <property type="entry name" value="ABC_transporter-like_CS"/>
</dbReference>
<keyword evidence="11 15" id="KW-1133">Transmembrane helix</keyword>
<reference evidence="18 19" key="1">
    <citation type="journal article" date="2023" name="Elife">
        <title>Identification of key yeast species and microbe-microbe interactions impacting larval growth of Drosophila in the wild.</title>
        <authorList>
            <person name="Mure A."/>
            <person name="Sugiura Y."/>
            <person name="Maeda R."/>
            <person name="Honda K."/>
            <person name="Sakurai N."/>
            <person name="Takahashi Y."/>
            <person name="Watada M."/>
            <person name="Katoh T."/>
            <person name="Gotoh A."/>
            <person name="Gotoh Y."/>
            <person name="Taniguchi I."/>
            <person name="Nakamura K."/>
            <person name="Hayashi T."/>
            <person name="Katayama T."/>
            <person name="Uemura T."/>
            <person name="Hattori Y."/>
        </authorList>
    </citation>
    <scope>NUCLEOTIDE SEQUENCE [LARGE SCALE GENOMIC DNA]</scope>
    <source>
        <strain evidence="18 19">PK-24</strain>
    </source>
</reference>
<dbReference type="PROSITE" id="PS50929">
    <property type="entry name" value="ABC_TM1F"/>
    <property type="match status" value="2"/>
</dbReference>
<dbReference type="CDD" id="cd18595">
    <property type="entry name" value="ABC_6TM_MRP1_2_3_6_D1_like"/>
    <property type="match status" value="1"/>
</dbReference>
<dbReference type="Pfam" id="PF24357">
    <property type="entry name" value="TMD0_ABC"/>
    <property type="match status" value="1"/>
</dbReference>
<dbReference type="Gene3D" id="3.40.50.300">
    <property type="entry name" value="P-loop containing nucleotide triphosphate hydrolases"/>
    <property type="match status" value="2"/>
</dbReference>
<dbReference type="InterPro" id="IPR050173">
    <property type="entry name" value="ABC_transporter_C-like"/>
</dbReference>
<dbReference type="PROSITE" id="PS50893">
    <property type="entry name" value="ABC_TRANSPORTER_2"/>
    <property type="match status" value="2"/>
</dbReference>
<feature type="domain" description="ABC transporter" evidence="16">
    <location>
        <begin position="1290"/>
        <end position="1536"/>
    </location>
</feature>
<dbReference type="PROSITE" id="PS00211">
    <property type="entry name" value="ABC_TRANSPORTER_1"/>
    <property type="match status" value="2"/>
</dbReference>
<dbReference type="GO" id="GO:0016887">
    <property type="term" value="F:ATP hydrolysis activity"/>
    <property type="evidence" value="ECO:0007669"/>
    <property type="project" value="InterPro"/>
</dbReference>
<keyword evidence="3" id="KW-0813">Transport</keyword>
<dbReference type="PANTHER" id="PTHR24223">
    <property type="entry name" value="ATP-BINDING CASSETTE SUB-FAMILY C"/>
    <property type="match status" value="1"/>
</dbReference>
<name>A0AAV5QZE8_PICKL</name>
<dbReference type="InterPro" id="IPR011527">
    <property type="entry name" value="ABC1_TM_dom"/>
</dbReference>
<dbReference type="InterPro" id="IPR003439">
    <property type="entry name" value="ABC_transporter-like_ATP-bd"/>
</dbReference>
<comment type="function">
    <text evidence="13">Cooperates for the ATP-dependent vacuolar transport of bilirubin and glutathione conjugates.</text>
</comment>
<dbReference type="FunFam" id="1.20.1560.10:FF:000001">
    <property type="entry name" value="ATP-binding cassette subfamily C member 1"/>
    <property type="match status" value="1"/>
</dbReference>
<feature type="transmembrane region" description="Helical" evidence="15">
    <location>
        <begin position="546"/>
        <end position="566"/>
    </location>
</feature>
<protein>
    <submittedName>
        <fullName evidence="18">ATP-binding cassette glutathione S-conjugate transporter</fullName>
    </submittedName>
</protein>
<keyword evidence="19" id="KW-1185">Reference proteome</keyword>
<feature type="transmembrane region" description="Helical" evidence="15">
    <location>
        <begin position="1194"/>
        <end position="1215"/>
    </location>
</feature>
<sequence length="1544" mass="173951">MVQFDLGDLFPSDRLLISNYLLDIYNNTLSSVEILKKGKKLAPLTQCGCYDGEGYTLVSHLSDPSPCLLNGIFMSFLSIYCIISSYLTIKKLRSSKNISTKASNIFIFKLLMIACQIFIQLAIIIVYASSNHYVVPGVSIFQDSIFLSSVLTLISIFICFTLSYIENYKTYVAQTPLIVFWFFSTIIGCLRIVNSILRNSTSFEIFLIASFTILSLLILIFEINFGPVLNLDPTETVNIYDYSNIFSRVSFTWMTPLMQKGYEKFLLQSDLPPLPNFLKTDVLAKNLEQHWTQQINMSSNPSLLKALTSSFGGPYFVAACFKFIQDCIAFIQPQLLKNLIIFVNDYSHDTSIPLTRGFMIVSAMFGLSVLQTAALHQYFEKVYDTSIKVKSALTSVIYQKSLKLSIEAKSNQSTGDIVNLMSVDTQRLQDLIQNLQLIWSGPFQIILCLVSLYSLLGNAMWIGVFILVITVPLNTTVFKHQKTLQKSQMKVKDERTGLISEMLNNIKSLKLYAWENPYKEKLTYVRNEKELKNLKKIGAFQALNQFIFNSAPFLVSCSTFGSFIILYKDQPLTTDLVFTALALFNLLGFPLMTLPWTIGNIIESQVALDRLTKFLISDEIEDDVVNRYPPVERNGDIAVKIDNADFLWSRQPYKTALVDIDYSAKKGELSCILGKVGSGKSALIQALLGGLHRTKGNASVAGTVAYVPQTAWIMNGTIKENILFGCKYDEEFYQKTLSACALLSDLEILTDGDATQVGEKGISLSGGQKARLSLARAVYSRADIYLMDDVLSAVDEHVGKHISKNVLGPNGLLKSKCKILTTNSMAVLRYSDHISLMVDGRIVEQGTYESIKVDNKTPLLLKTVTEYGRKSNSKDSSDSATTAVDETNEPKSSISMELSTEPSSSVTLMDDVKNAKADYPKAEMEDFKTDIINQENIQANAGRSEKHEQGSVSWDIYMTYAKACGFKNVIFLISLIVLAMVLSVTSNVWLKYWSEINTRVGSNPEPWKYLGVYFLFCLSGVTVTVCTSLVQWLLCSISGSKYMHEIMLASVLRAPMQFFETTPIGRILNRFSNDIYKIDETLFRVFSMFFGSSIRVMFTIFVIIYSTWQFVFFVVPMFFIYRYYQRYYLYTSRELKRLESVSKSPIFAHFQETLTGVSIIKAYDQVDRFEFLNQYKMDVNMSAYHPSVTANRWLAVRLELLGSFIILGSSGLLILTLRSGKVTPGLVGLSVSYALQVTQALNWIVRMTVDIESNIVSVERVMEYASLPHEAPEIIENKRPSTNWPFNGEIEFKNYSTKYRPELEYVLKDINLSINKKEKIGIVGRTGAGKSSLTLAIFRIIEAYNGNIDIDNVNTSEIGLFDLRSKLSIIPQDSQIFKGTIRSNLDPIDQYEDEDLWAALKLSHLDSHVKKMYEEYENKEEIGFNGLNVALSEGGSNLSAGQRQLMCLARALIKKNCKVLILDEATANVDVDTDSIVQETIRTAFEDRTILTIAHRLNTIIDSDRIIVLEQGRIKEFDTPANLLKKKDSLFYALCSEGGLIDNE</sequence>
<comment type="similarity">
    <text evidence="2">Belongs to the ABC transporter superfamily. ABCC family. Conjugate transporter (TC 3.A.1.208) subfamily.</text>
</comment>
<comment type="caution">
    <text evidence="18">The sequence shown here is derived from an EMBL/GenBank/DDBJ whole genome shotgun (WGS) entry which is preliminary data.</text>
</comment>
<evidence type="ECO:0000313" key="19">
    <source>
        <dbReference type="Proteomes" id="UP001378960"/>
    </source>
</evidence>
<organism evidence="18 19">
    <name type="scientific">Pichia kluyveri</name>
    <name type="common">Yeast</name>
    <dbReference type="NCBI Taxonomy" id="36015"/>
    <lineage>
        <taxon>Eukaryota</taxon>
        <taxon>Fungi</taxon>
        <taxon>Dikarya</taxon>
        <taxon>Ascomycota</taxon>
        <taxon>Saccharomycotina</taxon>
        <taxon>Pichiomycetes</taxon>
        <taxon>Pichiales</taxon>
        <taxon>Pichiaceae</taxon>
        <taxon>Pichia</taxon>
    </lineage>
</organism>
<feature type="transmembrane region" description="Helical" evidence="15">
    <location>
        <begin position="578"/>
        <end position="598"/>
    </location>
</feature>
<dbReference type="CDD" id="cd18603">
    <property type="entry name" value="ABC_6TM_MRP1_2_3_6_D2_like"/>
    <property type="match status" value="1"/>
</dbReference>